<evidence type="ECO:0000256" key="3">
    <source>
        <dbReference type="ARBA" id="ARBA00023315"/>
    </source>
</evidence>
<reference evidence="6" key="1">
    <citation type="journal article" date="2019" name="Int. J. Syst. Evol. Microbiol.">
        <title>The Global Catalogue of Microorganisms (GCM) 10K type strain sequencing project: providing services to taxonomists for standard genome sequencing and annotation.</title>
        <authorList>
            <consortium name="The Broad Institute Genomics Platform"/>
            <consortium name="The Broad Institute Genome Sequencing Center for Infectious Disease"/>
            <person name="Wu L."/>
            <person name="Ma J."/>
        </authorList>
    </citation>
    <scope>NUCLEOTIDE SEQUENCE [LARGE SCALE GENOMIC DNA]</scope>
    <source>
        <strain evidence="6">JCM 17738</strain>
    </source>
</reference>
<evidence type="ECO:0000256" key="4">
    <source>
        <dbReference type="RuleBase" id="RU365031"/>
    </source>
</evidence>
<gene>
    <name evidence="5" type="primary">aac(3)</name>
    <name evidence="5" type="ORF">GCM10023153_10120</name>
</gene>
<dbReference type="PANTHER" id="PTHR11104">
    <property type="entry name" value="AMINOGLYCOSIDE N3-ACETYLTRANSFERASE"/>
    <property type="match status" value="1"/>
</dbReference>
<protein>
    <recommendedName>
        <fullName evidence="4">Aminoglycoside N(3)-acetyltransferase</fullName>
        <ecNumber evidence="4">2.3.1.-</ecNumber>
    </recommendedName>
</protein>
<organism evidence="5 6">
    <name type="scientific">Ornithinibacter aureus</name>
    <dbReference type="NCBI Taxonomy" id="622664"/>
    <lineage>
        <taxon>Bacteria</taxon>
        <taxon>Bacillati</taxon>
        <taxon>Actinomycetota</taxon>
        <taxon>Actinomycetes</taxon>
        <taxon>Micrococcales</taxon>
        <taxon>Intrasporangiaceae</taxon>
        <taxon>Ornithinibacter</taxon>
    </lineage>
</organism>
<dbReference type="Proteomes" id="UP001500390">
    <property type="component" value="Unassembled WGS sequence"/>
</dbReference>
<evidence type="ECO:0000256" key="1">
    <source>
        <dbReference type="ARBA" id="ARBA00006383"/>
    </source>
</evidence>
<dbReference type="InterPro" id="IPR003679">
    <property type="entry name" value="Amioglycoside_AcTrfase"/>
</dbReference>
<dbReference type="Pfam" id="PF02522">
    <property type="entry name" value="Antibiotic_NAT"/>
    <property type="match status" value="1"/>
</dbReference>
<dbReference type="PANTHER" id="PTHR11104:SF0">
    <property type="entry name" value="SPBETA PROPHAGE-DERIVED AMINOGLYCOSIDE N(3')-ACETYLTRANSFERASE-LIKE PROTEIN YOKD"/>
    <property type="match status" value="1"/>
</dbReference>
<proteinExistence type="inferred from homology"/>
<keyword evidence="2 4" id="KW-0808">Transferase</keyword>
<keyword evidence="3 4" id="KW-0012">Acyltransferase</keyword>
<name>A0ABP8JJJ8_9MICO</name>
<accession>A0ABP8JJJ8</accession>
<dbReference type="EC" id="2.3.1.-" evidence="4"/>
<dbReference type="EMBL" id="BAABFX010000019">
    <property type="protein sequence ID" value="GAA4391758.1"/>
    <property type="molecule type" value="Genomic_DNA"/>
</dbReference>
<evidence type="ECO:0000313" key="5">
    <source>
        <dbReference type="EMBL" id="GAA4391758.1"/>
    </source>
</evidence>
<comment type="catalytic activity">
    <reaction evidence="4">
        <text>a 2-deoxystreptamine antibiotic + acetyl-CoA = an N(3)-acetyl-2-deoxystreptamine antibiotic + CoA + H(+)</text>
        <dbReference type="Rhea" id="RHEA:12665"/>
        <dbReference type="ChEBI" id="CHEBI:15378"/>
        <dbReference type="ChEBI" id="CHEBI:57287"/>
        <dbReference type="ChEBI" id="CHEBI:57288"/>
        <dbReference type="ChEBI" id="CHEBI:57921"/>
        <dbReference type="ChEBI" id="CHEBI:77452"/>
        <dbReference type="EC" id="2.3.1.81"/>
    </reaction>
</comment>
<comment type="caution">
    <text evidence="5">The sequence shown here is derived from an EMBL/GenBank/DDBJ whole genome shotgun (WGS) entry which is preliminary data.</text>
</comment>
<keyword evidence="6" id="KW-1185">Reference proteome</keyword>
<dbReference type="SUPFAM" id="SSF110710">
    <property type="entry name" value="TTHA0583/YokD-like"/>
    <property type="match status" value="1"/>
</dbReference>
<evidence type="ECO:0000256" key="2">
    <source>
        <dbReference type="ARBA" id="ARBA00022679"/>
    </source>
</evidence>
<sequence length="245" mass="26790">MVHASLRAIGPVEEGAVGVVRALERAVGSTGTLLFLLGARDDLSWVNARPEPERADLLAAAAPFDKDATPADPEVGVLAEVFRQLPGTVVNDHPDARFGARGRQARALLAEPLPWDDYYGRGSILERFVRARGKVLRLGADSNTVTLLHLAENRVDLPTKRRVLRHHKVLTSSGTPRIRTVTCLDDTDGILDWPGEDYFTTILQDYLHHRAARLGTVGAAHSELIEAGDLLDHAVAWMHAHFSPD</sequence>
<keyword evidence="4" id="KW-0046">Antibiotic resistance</keyword>
<dbReference type="InterPro" id="IPR028345">
    <property type="entry name" value="Antibiotic_NAT-like"/>
</dbReference>
<evidence type="ECO:0000313" key="6">
    <source>
        <dbReference type="Proteomes" id="UP001500390"/>
    </source>
</evidence>
<comment type="similarity">
    <text evidence="1 4">Belongs to the antibiotic N-acetyltransferase family.</text>
</comment>